<dbReference type="InterPro" id="IPR011518">
    <property type="entry name" value="Transposase_36"/>
</dbReference>
<evidence type="ECO:0008006" key="3">
    <source>
        <dbReference type="Google" id="ProtNLM"/>
    </source>
</evidence>
<evidence type="ECO:0000313" key="1">
    <source>
        <dbReference type="EMBL" id="VAW86007.1"/>
    </source>
</evidence>
<feature type="non-terminal residue" evidence="2">
    <location>
        <position position="1"/>
    </location>
</feature>
<protein>
    <recommendedName>
        <fullName evidence="3">ISAzo13 family transposase</fullName>
    </recommendedName>
</protein>
<gene>
    <name evidence="2" type="ORF">MNBD_GAMMA18-2218</name>
    <name evidence="1" type="ORF">MNBD_GAMMA18-443</name>
</gene>
<dbReference type="AlphaFoldDB" id="A0A3B0ZN88"/>
<accession>A0A3B0ZN88</accession>
<reference evidence="2" key="1">
    <citation type="submission" date="2018-06" db="EMBL/GenBank/DDBJ databases">
        <authorList>
            <person name="Zhirakovskaya E."/>
        </authorList>
    </citation>
    <scope>NUCLEOTIDE SEQUENCE</scope>
</reference>
<dbReference type="Pfam" id="PF07592">
    <property type="entry name" value="DDE_Tnp_ISAZ013"/>
    <property type="match status" value="1"/>
</dbReference>
<dbReference type="EMBL" id="UOFP01000236">
    <property type="protein sequence ID" value="VAW88797.1"/>
    <property type="molecule type" value="Genomic_DNA"/>
</dbReference>
<evidence type="ECO:0000313" key="2">
    <source>
        <dbReference type="EMBL" id="VAW88797.1"/>
    </source>
</evidence>
<organism evidence="2">
    <name type="scientific">hydrothermal vent metagenome</name>
    <dbReference type="NCBI Taxonomy" id="652676"/>
    <lineage>
        <taxon>unclassified sequences</taxon>
        <taxon>metagenomes</taxon>
        <taxon>ecological metagenomes</taxon>
    </lineage>
</organism>
<dbReference type="EMBL" id="UOFP01000119">
    <property type="protein sequence ID" value="VAW86007.1"/>
    <property type="molecule type" value="Genomic_DNA"/>
</dbReference>
<name>A0A3B0ZN88_9ZZZZ</name>
<sequence>HITRKLKGVILKSVDMVKQLIETTTTKTGLTVKCNIIKKMYETGKKMSKEEKEELVIIHDDYLGHWNYTAIPRNS</sequence>
<proteinExistence type="predicted"/>